<sequence length="156" mass="16174">MPTTARANHFWTGPETEGRLTPSLPSSIMFLCTVWLGFAPFALHYGSSGASVVDTNDVVVALIAGTLALIRVIAPRDLPGLSLAGAALGAWLIVAAFVLDHPAQDPGRVNDLVMGVALVALGLTSATMTYRQRAAEGVSSLTGPRPRGTGAAPVRR</sequence>
<evidence type="ECO:0000256" key="1">
    <source>
        <dbReference type="SAM" id="MobiDB-lite"/>
    </source>
</evidence>
<proteinExistence type="predicted"/>
<feature type="transmembrane region" description="Helical" evidence="2">
    <location>
        <begin position="28"/>
        <end position="46"/>
    </location>
</feature>
<organism evidence="4 5">
    <name type="scientific">Prauserella flavalba</name>
    <dbReference type="NCBI Taxonomy" id="1477506"/>
    <lineage>
        <taxon>Bacteria</taxon>
        <taxon>Bacillati</taxon>
        <taxon>Actinomycetota</taxon>
        <taxon>Actinomycetes</taxon>
        <taxon>Pseudonocardiales</taxon>
        <taxon>Pseudonocardiaceae</taxon>
        <taxon>Prauserella</taxon>
    </lineage>
</organism>
<evidence type="ECO:0000259" key="3">
    <source>
        <dbReference type="Pfam" id="PF03779"/>
    </source>
</evidence>
<feature type="transmembrane region" description="Helical" evidence="2">
    <location>
        <begin position="112"/>
        <end position="130"/>
    </location>
</feature>
<dbReference type="RefSeq" id="WP_110333980.1">
    <property type="nucleotide sequence ID" value="NZ_MASU01000001.1"/>
</dbReference>
<keyword evidence="2" id="KW-0812">Transmembrane</keyword>
<dbReference type="Pfam" id="PF03779">
    <property type="entry name" value="SPW"/>
    <property type="match status" value="1"/>
</dbReference>
<dbReference type="EMBL" id="MASU01000001">
    <property type="protein sequence ID" value="PXY38247.1"/>
    <property type="molecule type" value="Genomic_DNA"/>
</dbReference>
<feature type="region of interest" description="Disordered" evidence="1">
    <location>
        <begin position="137"/>
        <end position="156"/>
    </location>
</feature>
<dbReference type="OrthoDB" id="3693479at2"/>
<name>A0A318LUS2_9PSEU</name>
<keyword evidence="2" id="KW-0472">Membrane</keyword>
<evidence type="ECO:0000256" key="2">
    <source>
        <dbReference type="SAM" id="Phobius"/>
    </source>
</evidence>
<evidence type="ECO:0000313" key="5">
    <source>
        <dbReference type="Proteomes" id="UP000247892"/>
    </source>
</evidence>
<feature type="transmembrane region" description="Helical" evidence="2">
    <location>
        <begin position="58"/>
        <end position="74"/>
    </location>
</feature>
<dbReference type="Proteomes" id="UP000247892">
    <property type="component" value="Unassembled WGS sequence"/>
</dbReference>
<protein>
    <recommendedName>
        <fullName evidence="3">SPW repeat-containing integral membrane domain-containing protein</fullName>
    </recommendedName>
</protein>
<reference evidence="4 5" key="1">
    <citation type="submission" date="2016-07" db="EMBL/GenBank/DDBJ databases">
        <title>Draft genome sequence of Prauserella sp. YIM 121212, isolated from alkaline soil.</title>
        <authorList>
            <person name="Ruckert C."/>
            <person name="Albersmeier A."/>
            <person name="Jiang C.-L."/>
            <person name="Jiang Y."/>
            <person name="Kalinowski J."/>
            <person name="Schneider O."/>
            <person name="Winkler A."/>
            <person name="Zotchev S.B."/>
        </authorList>
    </citation>
    <scope>NUCLEOTIDE SEQUENCE [LARGE SCALE GENOMIC DNA]</scope>
    <source>
        <strain evidence="4 5">YIM 121212</strain>
    </source>
</reference>
<gene>
    <name evidence="4" type="ORF">BA062_00325</name>
</gene>
<accession>A0A318LUS2</accession>
<evidence type="ECO:0000313" key="4">
    <source>
        <dbReference type="EMBL" id="PXY38247.1"/>
    </source>
</evidence>
<keyword evidence="2" id="KW-1133">Transmembrane helix</keyword>
<dbReference type="InterPro" id="IPR005530">
    <property type="entry name" value="SPW"/>
</dbReference>
<feature type="transmembrane region" description="Helical" evidence="2">
    <location>
        <begin position="81"/>
        <end position="100"/>
    </location>
</feature>
<comment type="caution">
    <text evidence="4">The sequence shown here is derived from an EMBL/GenBank/DDBJ whole genome shotgun (WGS) entry which is preliminary data.</text>
</comment>
<dbReference type="AlphaFoldDB" id="A0A318LUS2"/>
<feature type="domain" description="SPW repeat-containing integral membrane" evidence="3">
    <location>
        <begin position="26"/>
        <end position="123"/>
    </location>
</feature>
<keyword evidence="5" id="KW-1185">Reference proteome</keyword>